<dbReference type="Proteomes" id="UP000321225">
    <property type="component" value="Unassembled WGS sequence"/>
</dbReference>
<sequence>MTSKRFEIDMGLNASGVVKGAGDGKKALADLEDAVGDIADESARSGSKVDSFADKVAKAAREAGKSDDEIKDALRAYGVNAKDAERAIGDIGDEFRETGRDGRRAGDDLEDSLRDVQRQSERTEKSVDDIGDKGFRKLGDTSREVGDELKQNLGETFSSFRGDLEDLPQIAQDTLAGLAGSGALGGIGGLAATAAGAAGLGLVIGAMDTINERAEALEARASDMASAFIEAGSTVLDATTIAAAASDVITDPEKRKEVQAYADALGVDFPTAVRAYVGDANALAVVDGVVSDARRENLSLAEEQREALKALTPEQQKMLEANQSAITAGRELNGVVDEANRKYQDQQGVLLGLLSDAGTVGEEIDELGNRLLTLPDGAQILISAETGQASADVSAFEGDVDGVIARIEGDKIVLSATAAQAIATAKSAAETIGGIKPRMTVGVGVDTSQFDREVRRISNTQIRVGARIVTSGQDWD</sequence>
<proteinExistence type="predicted"/>
<gene>
    <name evidence="2" type="ORF">MAE01_19880</name>
</gene>
<feature type="region of interest" description="Disordered" evidence="1">
    <location>
        <begin position="93"/>
        <end position="142"/>
    </location>
</feature>
<name>A0A511AFM3_9MICO</name>
<dbReference type="EMBL" id="BJUW01000008">
    <property type="protein sequence ID" value="GEK86812.1"/>
    <property type="molecule type" value="Genomic_DNA"/>
</dbReference>
<organism evidence="2 3">
    <name type="scientific">Microbacterium aerolatum</name>
    <dbReference type="NCBI Taxonomy" id="153731"/>
    <lineage>
        <taxon>Bacteria</taxon>
        <taxon>Bacillati</taxon>
        <taxon>Actinomycetota</taxon>
        <taxon>Actinomycetes</taxon>
        <taxon>Micrococcales</taxon>
        <taxon>Microbacteriaceae</taxon>
        <taxon>Microbacterium</taxon>
    </lineage>
</organism>
<comment type="caution">
    <text evidence="2">The sequence shown here is derived from an EMBL/GenBank/DDBJ whole genome shotgun (WGS) entry which is preliminary data.</text>
</comment>
<keyword evidence="3" id="KW-1185">Reference proteome</keyword>
<accession>A0A511AFM3</accession>
<evidence type="ECO:0000313" key="2">
    <source>
        <dbReference type="EMBL" id="GEK86812.1"/>
    </source>
</evidence>
<evidence type="ECO:0000313" key="3">
    <source>
        <dbReference type="Proteomes" id="UP000321225"/>
    </source>
</evidence>
<dbReference type="AlphaFoldDB" id="A0A511AFM3"/>
<reference evidence="2 3" key="1">
    <citation type="submission" date="2019-07" db="EMBL/GenBank/DDBJ databases">
        <title>Whole genome shotgun sequence of Microbacterium aerolatum NBRC 103071.</title>
        <authorList>
            <person name="Hosoyama A."/>
            <person name="Uohara A."/>
            <person name="Ohji S."/>
            <person name="Ichikawa N."/>
        </authorList>
    </citation>
    <scope>NUCLEOTIDE SEQUENCE [LARGE SCALE GENOMIC DNA]</scope>
    <source>
        <strain evidence="2 3">NBRC 103071</strain>
    </source>
</reference>
<protein>
    <submittedName>
        <fullName evidence="2">Uncharacterized protein</fullName>
    </submittedName>
</protein>
<evidence type="ECO:0000256" key="1">
    <source>
        <dbReference type="SAM" id="MobiDB-lite"/>
    </source>
</evidence>